<dbReference type="GO" id="GO:0003700">
    <property type="term" value="F:DNA-binding transcription factor activity"/>
    <property type="evidence" value="ECO:0007669"/>
    <property type="project" value="InterPro"/>
</dbReference>
<keyword evidence="4" id="KW-0411">Iron-sulfur</keyword>
<organism evidence="9 10">
    <name type="scientific">Rubrivivax rivuli</name>
    <dbReference type="NCBI Taxonomy" id="1862385"/>
    <lineage>
        <taxon>Bacteria</taxon>
        <taxon>Pseudomonadati</taxon>
        <taxon>Pseudomonadota</taxon>
        <taxon>Betaproteobacteria</taxon>
        <taxon>Burkholderiales</taxon>
        <taxon>Sphaerotilaceae</taxon>
        <taxon>Rubrivivax</taxon>
    </lineage>
</organism>
<dbReference type="OrthoDB" id="9802944at2"/>
<keyword evidence="7" id="KW-0804">Transcription</keyword>
<sequence length="160" mass="16972">MAGASELLTVGELAARGGVAVSALHYYEARGLIQSQRSSGNQRRYSKASLRRVAFIRAAQQLGVGLAEIGDALACLPAQRTPTKADWARLSTRWRAQLDTRIVALQALRDRLDGCIGCGCLSLKACALYNPQDACAQQGSGAQRLLPPAPVAGGRGRRQA</sequence>
<evidence type="ECO:0000313" key="9">
    <source>
        <dbReference type="EMBL" id="RVU45615.1"/>
    </source>
</evidence>
<evidence type="ECO:0000256" key="3">
    <source>
        <dbReference type="ARBA" id="ARBA00023004"/>
    </source>
</evidence>
<keyword evidence="3" id="KW-0408">Iron</keyword>
<dbReference type="GO" id="GO:0051537">
    <property type="term" value="F:2 iron, 2 sulfur cluster binding"/>
    <property type="evidence" value="ECO:0007669"/>
    <property type="project" value="UniProtKB-KW"/>
</dbReference>
<evidence type="ECO:0000256" key="1">
    <source>
        <dbReference type="ARBA" id="ARBA00022714"/>
    </source>
</evidence>
<dbReference type="NCBIfam" id="TIGR01950">
    <property type="entry name" value="SoxR"/>
    <property type="match status" value="1"/>
</dbReference>
<dbReference type="Pfam" id="PF09278">
    <property type="entry name" value="MerR-DNA-bind"/>
    <property type="match status" value="1"/>
</dbReference>
<keyword evidence="10" id="KW-1185">Reference proteome</keyword>
<protein>
    <submittedName>
        <fullName evidence="9">Redox-sensitive transcriptional activator SoxR</fullName>
    </submittedName>
</protein>
<dbReference type="GO" id="GO:0046872">
    <property type="term" value="F:metal ion binding"/>
    <property type="evidence" value="ECO:0007669"/>
    <property type="project" value="UniProtKB-KW"/>
</dbReference>
<dbReference type="SMART" id="SM00422">
    <property type="entry name" value="HTH_MERR"/>
    <property type="match status" value="1"/>
</dbReference>
<dbReference type="AlphaFoldDB" id="A0A437RFT8"/>
<dbReference type="CDD" id="cd01110">
    <property type="entry name" value="HTH_SoxR"/>
    <property type="match status" value="1"/>
</dbReference>
<dbReference type="PANTHER" id="PTHR30204:SF0">
    <property type="entry name" value="REDOX-SENSITIVE TRANSCRIPTIONAL ACTIVATOR SOXR"/>
    <property type="match status" value="1"/>
</dbReference>
<proteinExistence type="predicted"/>
<reference evidence="9 10" key="1">
    <citation type="submission" date="2019-01" db="EMBL/GenBank/DDBJ databases">
        <authorList>
            <person name="Chen W.-M."/>
        </authorList>
    </citation>
    <scope>NUCLEOTIDE SEQUENCE [LARGE SCALE GENOMIC DNA]</scope>
    <source>
        <strain evidence="9 10">KYPY4</strain>
    </source>
</reference>
<dbReference type="Proteomes" id="UP000285575">
    <property type="component" value="Unassembled WGS sequence"/>
</dbReference>
<evidence type="ECO:0000256" key="2">
    <source>
        <dbReference type="ARBA" id="ARBA00022723"/>
    </source>
</evidence>
<dbReference type="GO" id="GO:0006979">
    <property type="term" value="P:response to oxidative stress"/>
    <property type="evidence" value="ECO:0007669"/>
    <property type="project" value="InterPro"/>
</dbReference>
<dbReference type="SUPFAM" id="SSF46955">
    <property type="entry name" value="Putative DNA-binding domain"/>
    <property type="match status" value="1"/>
</dbReference>
<dbReference type="InterPro" id="IPR047057">
    <property type="entry name" value="MerR_fam"/>
</dbReference>
<dbReference type="Pfam" id="PF00376">
    <property type="entry name" value="MerR"/>
    <property type="match status" value="1"/>
</dbReference>
<evidence type="ECO:0000256" key="7">
    <source>
        <dbReference type="ARBA" id="ARBA00023163"/>
    </source>
</evidence>
<dbReference type="PROSITE" id="PS50937">
    <property type="entry name" value="HTH_MERR_2"/>
    <property type="match status" value="1"/>
</dbReference>
<evidence type="ECO:0000256" key="6">
    <source>
        <dbReference type="ARBA" id="ARBA00023125"/>
    </source>
</evidence>
<feature type="domain" description="HTH merR-type" evidence="8">
    <location>
        <begin position="7"/>
        <end position="75"/>
    </location>
</feature>
<dbReference type="GO" id="GO:0003677">
    <property type="term" value="F:DNA binding"/>
    <property type="evidence" value="ECO:0007669"/>
    <property type="project" value="UniProtKB-KW"/>
</dbReference>
<dbReference type="Gene3D" id="1.10.1660.10">
    <property type="match status" value="1"/>
</dbReference>
<evidence type="ECO:0000256" key="5">
    <source>
        <dbReference type="ARBA" id="ARBA00023015"/>
    </source>
</evidence>
<evidence type="ECO:0000259" key="8">
    <source>
        <dbReference type="PROSITE" id="PS50937"/>
    </source>
</evidence>
<keyword evidence="2" id="KW-0479">Metal-binding</keyword>
<dbReference type="InterPro" id="IPR010211">
    <property type="entry name" value="Redox-sen_tscrpt-act_SoxR"/>
</dbReference>
<dbReference type="InterPro" id="IPR015358">
    <property type="entry name" value="Tscrpt_reg_MerR_DNA-bd"/>
</dbReference>
<dbReference type="InterPro" id="IPR000551">
    <property type="entry name" value="MerR-type_HTH_dom"/>
</dbReference>
<keyword evidence="5" id="KW-0805">Transcription regulation</keyword>
<gene>
    <name evidence="9" type="primary">soxR</name>
    <name evidence="9" type="ORF">EOE66_12935</name>
</gene>
<evidence type="ECO:0000256" key="4">
    <source>
        <dbReference type="ARBA" id="ARBA00023014"/>
    </source>
</evidence>
<accession>A0A437RFT8</accession>
<name>A0A437RFT8_9BURK</name>
<dbReference type="PANTHER" id="PTHR30204">
    <property type="entry name" value="REDOX-CYCLING DRUG-SENSING TRANSCRIPTIONAL ACTIVATOR SOXR"/>
    <property type="match status" value="1"/>
</dbReference>
<keyword evidence="6" id="KW-0238">DNA-binding</keyword>
<comment type="caution">
    <text evidence="9">The sequence shown here is derived from an EMBL/GenBank/DDBJ whole genome shotgun (WGS) entry which is preliminary data.</text>
</comment>
<dbReference type="PRINTS" id="PR00040">
    <property type="entry name" value="HTHMERR"/>
</dbReference>
<dbReference type="EMBL" id="SACR01000004">
    <property type="protein sequence ID" value="RVU45615.1"/>
    <property type="molecule type" value="Genomic_DNA"/>
</dbReference>
<dbReference type="RefSeq" id="WP_128229704.1">
    <property type="nucleotide sequence ID" value="NZ_SACR01000004.1"/>
</dbReference>
<dbReference type="InterPro" id="IPR009061">
    <property type="entry name" value="DNA-bd_dom_put_sf"/>
</dbReference>
<keyword evidence="1" id="KW-0001">2Fe-2S</keyword>
<evidence type="ECO:0000313" key="10">
    <source>
        <dbReference type="Proteomes" id="UP000285575"/>
    </source>
</evidence>